<comment type="caution">
    <text evidence="3">The sequence shown here is derived from an EMBL/GenBank/DDBJ whole genome shotgun (WGS) entry which is preliminary data.</text>
</comment>
<organism evidence="3 4">
    <name type="scientific">Caecibacteroides pullorum</name>
    <dbReference type="NCBI Taxonomy" id="2725562"/>
    <lineage>
        <taxon>Bacteria</taxon>
        <taxon>Pseudomonadati</taxon>
        <taxon>Bacteroidota</taxon>
        <taxon>Bacteroidia</taxon>
        <taxon>Bacteroidales</taxon>
        <taxon>Bacteroidaceae</taxon>
        <taxon>Caecibacteroides</taxon>
    </lineage>
</organism>
<feature type="transmembrane region" description="Helical" evidence="2">
    <location>
        <begin position="45"/>
        <end position="70"/>
    </location>
</feature>
<feature type="transmembrane region" description="Helical" evidence="2">
    <location>
        <begin position="146"/>
        <end position="170"/>
    </location>
</feature>
<keyword evidence="2" id="KW-0812">Transmembrane</keyword>
<feature type="transmembrane region" description="Helical" evidence="2">
    <location>
        <begin position="12"/>
        <end position="33"/>
    </location>
</feature>
<evidence type="ECO:0000313" key="3">
    <source>
        <dbReference type="EMBL" id="MBM6856407.1"/>
    </source>
</evidence>
<keyword evidence="2" id="KW-0472">Membrane</keyword>
<accession>A0AA40ZRS3</accession>
<sequence>MGALMNIFYHSLGSMLVGVVLTIIGIILMYVLIRLWWRNSTFSIASIAVGIILFFFLSFQSILLCGAITIKSYCDDVEFYVNKLVQDIPSTQAFSTEDSQVILDHISEEWPLVGYYVNMADFQGHTSDTIAEAMSDELRSYMNWFIFRRICWSLLFVVVGAVIVIKTISIRNDSHRNARRVGASSGNRTSVGHPSRRRMTRR</sequence>
<keyword evidence="2" id="KW-1133">Transmembrane helix</keyword>
<protein>
    <submittedName>
        <fullName evidence="3">Uncharacterized protein</fullName>
    </submittedName>
</protein>
<gene>
    <name evidence="3" type="ORF">H6D15_02100</name>
</gene>
<evidence type="ECO:0000313" key="4">
    <source>
        <dbReference type="Proteomes" id="UP000698924"/>
    </source>
</evidence>
<reference evidence="3 4" key="1">
    <citation type="journal article" date="2021" name="Sci. Rep.">
        <title>The distribution of antibiotic resistance genes in chicken gut microbiota commensals.</title>
        <authorList>
            <person name="Juricova H."/>
            <person name="Matiasovicova J."/>
            <person name="Kubasova T."/>
            <person name="Cejkova D."/>
            <person name="Rychlik I."/>
        </authorList>
    </citation>
    <scope>NUCLEOTIDE SEQUENCE [LARGE SCALE GENOMIC DNA]</scope>
    <source>
        <strain evidence="3 4">An421</strain>
    </source>
</reference>
<evidence type="ECO:0000256" key="1">
    <source>
        <dbReference type="SAM" id="MobiDB-lite"/>
    </source>
</evidence>
<feature type="region of interest" description="Disordered" evidence="1">
    <location>
        <begin position="176"/>
        <end position="202"/>
    </location>
</feature>
<evidence type="ECO:0000256" key="2">
    <source>
        <dbReference type="SAM" id="Phobius"/>
    </source>
</evidence>
<dbReference type="EMBL" id="JACJMO010000002">
    <property type="protein sequence ID" value="MBM6856407.1"/>
    <property type="molecule type" value="Genomic_DNA"/>
</dbReference>
<name>A0AA40ZRS3_9BACT</name>
<dbReference type="Proteomes" id="UP000698924">
    <property type="component" value="Unassembled WGS sequence"/>
</dbReference>
<dbReference type="RefSeq" id="WP_204970925.1">
    <property type="nucleotide sequence ID" value="NZ_JAAZTS010000002.1"/>
</dbReference>
<dbReference type="AlphaFoldDB" id="A0AA40ZRS3"/>
<keyword evidence="4" id="KW-1185">Reference proteome</keyword>
<proteinExistence type="predicted"/>